<feature type="compositionally biased region" description="Low complexity" evidence="1">
    <location>
        <begin position="245"/>
        <end position="256"/>
    </location>
</feature>
<protein>
    <submittedName>
        <fullName evidence="2">Uncharacterized protein</fullName>
    </submittedName>
</protein>
<dbReference type="Proteomes" id="UP001583177">
    <property type="component" value="Unassembled WGS sequence"/>
</dbReference>
<dbReference type="EMBL" id="JAWRVE010000031">
    <property type="protein sequence ID" value="KAL1871906.1"/>
    <property type="molecule type" value="Genomic_DNA"/>
</dbReference>
<feature type="compositionally biased region" description="Polar residues" evidence="1">
    <location>
        <begin position="1"/>
        <end position="19"/>
    </location>
</feature>
<comment type="caution">
    <text evidence="2">The sequence shown here is derived from an EMBL/GenBank/DDBJ whole genome shotgun (WGS) entry which is preliminary data.</text>
</comment>
<reference evidence="2 3" key="1">
    <citation type="journal article" date="2024" name="IMA Fungus">
        <title>IMA Genome - F19 : A genome assembly and annotation guide to empower mycologists, including annotated draft genome sequences of Ceratocystis pirilliformis, Diaporthe australafricana, Fusarium ophioides, Paecilomyces lecythidis, and Sporothrix stenoceras.</title>
        <authorList>
            <person name="Aylward J."/>
            <person name="Wilson A.M."/>
            <person name="Visagie C.M."/>
            <person name="Spraker J."/>
            <person name="Barnes I."/>
            <person name="Buitendag C."/>
            <person name="Ceriani C."/>
            <person name="Del Mar Angel L."/>
            <person name="du Plessis D."/>
            <person name="Fuchs T."/>
            <person name="Gasser K."/>
            <person name="Kramer D."/>
            <person name="Li W."/>
            <person name="Munsamy K."/>
            <person name="Piso A."/>
            <person name="Price J.L."/>
            <person name="Sonnekus B."/>
            <person name="Thomas C."/>
            <person name="van der Nest A."/>
            <person name="van Dijk A."/>
            <person name="van Heerden A."/>
            <person name="van Vuuren N."/>
            <person name="Yilmaz N."/>
            <person name="Duong T.A."/>
            <person name="van der Merwe N.A."/>
            <person name="Wingfield M.J."/>
            <person name="Wingfield B.D."/>
        </authorList>
    </citation>
    <scope>NUCLEOTIDE SEQUENCE [LARGE SCALE GENOMIC DNA]</scope>
    <source>
        <strain evidence="2 3">CMW 18300</strain>
    </source>
</reference>
<gene>
    <name evidence="2" type="ORF">Daus18300_004540</name>
</gene>
<keyword evidence="3" id="KW-1185">Reference proteome</keyword>
<accession>A0ABR3X7H0</accession>
<organism evidence="2 3">
    <name type="scientific">Diaporthe australafricana</name>
    <dbReference type="NCBI Taxonomy" id="127596"/>
    <lineage>
        <taxon>Eukaryota</taxon>
        <taxon>Fungi</taxon>
        <taxon>Dikarya</taxon>
        <taxon>Ascomycota</taxon>
        <taxon>Pezizomycotina</taxon>
        <taxon>Sordariomycetes</taxon>
        <taxon>Sordariomycetidae</taxon>
        <taxon>Diaporthales</taxon>
        <taxon>Diaporthaceae</taxon>
        <taxon>Diaporthe</taxon>
    </lineage>
</organism>
<feature type="region of interest" description="Disordered" evidence="1">
    <location>
        <begin position="1"/>
        <end position="44"/>
    </location>
</feature>
<feature type="region of interest" description="Disordered" evidence="1">
    <location>
        <begin position="140"/>
        <end position="256"/>
    </location>
</feature>
<evidence type="ECO:0000256" key="1">
    <source>
        <dbReference type="SAM" id="MobiDB-lite"/>
    </source>
</evidence>
<evidence type="ECO:0000313" key="2">
    <source>
        <dbReference type="EMBL" id="KAL1871906.1"/>
    </source>
</evidence>
<evidence type="ECO:0000313" key="3">
    <source>
        <dbReference type="Proteomes" id="UP001583177"/>
    </source>
</evidence>
<sequence length="335" mass="36021">MSDQYGQQPPTSGADTGSNYAFAAPGGDPAAQAGDSQGPSQQLPQGFPEIPVIYGWTPHQVTRLIQLRGFNQLPLSEHYPQHSYGEVFRVFQQEFGPSCPSANMNSLKHVYYKYAAPAVIAAGYQAIKFQPAHAERHEAPPGFQPGPGQFGPGGANAGRYVPIQPRYGPPPAAPPTPDRLYHGRGQLGLGGSNAGIPPTFGAPPQVSQPSYGEQYEPSQPGYGSSYAPTTVMAQPLMPYEGGSGDSSSQPQQVSAAPAAFDPDARLNLVANMDLFILAEGYRVHMGWTTWEQAQSDYEGEFEEHASTHPSPGSLQLRYEYLQGQYMRQSGFDEAA</sequence>
<feature type="compositionally biased region" description="Pro residues" evidence="1">
    <location>
        <begin position="167"/>
        <end position="177"/>
    </location>
</feature>
<proteinExistence type="predicted"/>
<feature type="compositionally biased region" description="Low complexity" evidence="1">
    <location>
        <begin position="21"/>
        <end position="38"/>
    </location>
</feature>
<name>A0ABR3X7H0_9PEZI</name>